<dbReference type="Proteomes" id="UP000309061">
    <property type="component" value="Chromosome"/>
</dbReference>
<accession>A0A6B8KGL3</accession>
<feature type="region of interest" description="Disordered" evidence="1">
    <location>
        <begin position="89"/>
        <end position="129"/>
    </location>
</feature>
<dbReference type="RefSeq" id="WP_136496387.1">
    <property type="nucleotide sequence ID" value="NZ_CP046052.1"/>
</dbReference>
<dbReference type="EMBL" id="CP046052">
    <property type="protein sequence ID" value="QGM46131.1"/>
    <property type="molecule type" value="Genomic_DNA"/>
</dbReference>
<evidence type="ECO:0000313" key="2">
    <source>
        <dbReference type="EMBL" id="QGM46131.1"/>
    </source>
</evidence>
<reference evidence="2 3" key="1">
    <citation type="submission" date="2019-11" db="EMBL/GenBank/DDBJ databases">
        <title>The genome sequence of Methylocystis heyeri.</title>
        <authorList>
            <person name="Oshkin I.Y."/>
            <person name="Miroshnikov K."/>
            <person name="Dedysh S.N."/>
        </authorList>
    </citation>
    <scope>NUCLEOTIDE SEQUENCE [LARGE SCALE GENOMIC DNA]</scope>
    <source>
        <strain evidence="2 3">H2</strain>
    </source>
</reference>
<sequence length="367" mass="38366">MGKGGSGAATGGDMMSAFASMQAAQEQYALGMQQLDWAKGVYNDQKPYMQQEAQNQIDAQTQSNNFAQQQQQFYTNTYQPMEQQFAQTAQNWDTNAREQQNAGAAEATTSSQFDQARTAAQSQLESFGVDPSSTRYAALDVGSRAQQAAASASAGNTAIQNTKMQGLALQSQAINTGRGYPSAINQTTGTGSAAGSAGANTLNSSFSTGANAMNGASTWFNAGNSAMANVNNAWGNYNTAYQAGQNSSSGIGGILGTVLGSVAGKLTFAEGGEVPDQPQEQAPAQAIDRGSFAGHHVPAAASPTGGRAIDDVPARLNVDEFVIPRDVVHWEGEKAMYGLIEKAQKERAHKESTTHIRPGTMAIPQAA</sequence>
<proteinExistence type="predicted"/>
<keyword evidence="3" id="KW-1185">Reference proteome</keyword>
<organism evidence="2 3">
    <name type="scientific">Methylocystis heyeri</name>
    <dbReference type="NCBI Taxonomy" id="391905"/>
    <lineage>
        <taxon>Bacteria</taxon>
        <taxon>Pseudomonadati</taxon>
        <taxon>Pseudomonadota</taxon>
        <taxon>Alphaproteobacteria</taxon>
        <taxon>Hyphomicrobiales</taxon>
        <taxon>Methylocystaceae</taxon>
        <taxon>Methylocystis</taxon>
    </lineage>
</organism>
<evidence type="ECO:0000313" key="3">
    <source>
        <dbReference type="Proteomes" id="UP000309061"/>
    </source>
</evidence>
<gene>
    <name evidence="2" type="ORF">H2LOC_010730</name>
</gene>
<evidence type="ECO:0000256" key="1">
    <source>
        <dbReference type="SAM" id="MobiDB-lite"/>
    </source>
</evidence>
<dbReference type="KEGG" id="mhey:H2LOC_010730"/>
<protein>
    <recommendedName>
        <fullName evidence="4">Tail fiber domain-containing protein</fullName>
    </recommendedName>
</protein>
<name>A0A6B8KGL3_9HYPH</name>
<feature type="region of interest" description="Disordered" evidence="1">
    <location>
        <begin position="346"/>
        <end position="367"/>
    </location>
</feature>
<evidence type="ECO:0008006" key="4">
    <source>
        <dbReference type="Google" id="ProtNLM"/>
    </source>
</evidence>
<dbReference type="AlphaFoldDB" id="A0A6B8KGL3"/>